<keyword evidence="2" id="KW-0378">Hydrolase</keyword>
<dbReference type="PANTHER" id="PTHR32481">
    <property type="entry name" value="AMINOPEPTIDASE"/>
    <property type="match status" value="1"/>
</dbReference>
<protein>
    <submittedName>
        <fullName evidence="3">Uncharacterized protein</fullName>
    </submittedName>
</protein>
<dbReference type="EMBL" id="BARV01000604">
    <property type="protein sequence ID" value="GAI00420.1"/>
    <property type="molecule type" value="Genomic_DNA"/>
</dbReference>
<sequence>MDKIQILNELVNTFGISGFEGLIREKIKELFPQVEFKEDEVGNLSTTIGSGGRQIAFVAHMDELGFLINYVEKNGYLSFKEDTPFLSANLITGPPPVQAGL</sequence>
<dbReference type="Gene3D" id="3.40.630.10">
    <property type="entry name" value="Zn peptidases"/>
    <property type="match status" value="1"/>
</dbReference>
<evidence type="ECO:0000256" key="2">
    <source>
        <dbReference type="ARBA" id="ARBA00022801"/>
    </source>
</evidence>
<keyword evidence="1" id="KW-0479">Metal-binding</keyword>
<accession>X1LDC2</accession>
<dbReference type="Pfam" id="PF05343">
    <property type="entry name" value="Peptidase_M42"/>
    <property type="match status" value="1"/>
</dbReference>
<dbReference type="GO" id="GO:0046872">
    <property type="term" value="F:metal ion binding"/>
    <property type="evidence" value="ECO:0007669"/>
    <property type="project" value="UniProtKB-KW"/>
</dbReference>
<dbReference type="InterPro" id="IPR008007">
    <property type="entry name" value="Peptidase_M42"/>
</dbReference>
<proteinExistence type="predicted"/>
<dbReference type="PANTHER" id="PTHR32481:SF0">
    <property type="entry name" value="AMINOPEPTIDASE YPDE-RELATED"/>
    <property type="match status" value="1"/>
</dbReference>
<gene>
    <name evidence="3" type="ORF">S06H3_02154</name>
</gene>
<dbReference type="GO" id="GO:0016787">
    <property type="term" value="F:hydrolase activity"/>
    <property type="evidence" value="ECO:0007669"/>
    <property type="project" value="UniProtKB-KW"/>
</dbReference>
<organism evidence="3">
    <name type="scientific">marine sediment metagenome</name>
    <dbReference type="NCBI Taxonomy" id="412755"/>
    <lineage>
        <taxon>unclassified sequences</taxon>
        <taxon>metagenomes</taxon>
        <taxon>ecological metagenomes</taxon>
    </lineage>
</organism>
<evidence type="ECO:0000256" key="1">
    <source>
        <dbReference type="ARBA" id="ARBA00022723"/>
    </source>
</evidence>
<name>X1LDC2_9ZZZZ</name>
<feature type="non-terminal residue" evidence="3">
    <location>
        <position position="101"/>
    </location>
</feature>
<dbReference type="SUPFAM" id="SSF53187">
    <property type="entry name" value="Zn-dependent exopeptidases"/>
    <property type="match status" value="1"/>
</dbReference>
<evidence type="ECO:0000313" key="3">
    <source>
        <dbReference type="EMBL" id="GAI00420.1"/>
    </source>
</evidence>
<reference evidence="3" key="1">
    <citation type="journal article" date="2014" name="Front. Microbiol.">
        <title>High frequency of phylogenetically diverse reductive dehalogenase-homologous genes in deep subseafloor sedimentary metagenomes.</title>
        <authorList>
            <person name="Kawai M."/>
            <person name="Futagami T."/>
            <person name="Toyoda A."/>
            <person name="Takaki Y."/>
            <person name="Nishi S."/>
            <person name="Hori S."/>
            <person name="Arai W."/>
            <person name="Tsubouchi T."/>
            <person name="Morono Y."/>
            <person name="Uchiyama I."/>
            <person name="Ito T."/>
            <person name="Fujiyama A."/>
            <person name="Inagaki F."/>
            <person name="Takami H."/>
        </authorList>
    </citation>
    <scope>NUCLEOTIDE SEQUENCE</scope>
    <source>
        <strain evidence="3">Expedition CK06-06</strain>
    </source>
</reference>
<dbReference type="InterPro" id="IPR051464">
    <property type="entry name" value="Peptidase_M42_aminopept"/>
</dbReference>
<comment type="caution">
    <text evidence="3">The sequence shown here is derived from an EMBL/GenBank/DDBJ whole genome shotgun (WGS) entry which is preliminary data.</text>
</comment>
<dbReference type="AlphaFoldDB" id="X1LDC2"/>